<dbReference type="GO" id="GO:0005524">
    <property type="term" value="F:ATP binding"/>
    <property type="evidence" value="ECO:0007669"/>
    <property type="project" value="UniProtKB-UniRule"/>
</dbReference>
<keyword evidence="5" id="KW-0808">Transferase</keyword>
<evidence type="ECO:0000256" key="1">
    <source>
        <dbReference type="ARBA" id="ARBA00001946"/>
    </source>
</evidence>
<dbReference type="InterPro" id="IPR003527">
    <property type="entry name" value="MAP_kinase_CS"/>
</dbReference>
<evidence type="ECO:0000256" key="2">
    <source>
        <dbReference type="ARBA" id="ARBA00012411"/>
    </source>
</evidence>
<evidence type="ECO:0000256" key="9">
    <source>
        <dbReference type="PROSITE-ProRule" id="PRU10141"/>
    </source>
</evidence>
<name>A0A813WH28_9BILA</name>
<evidence type="ECO:0000256" key="3">
    <source>
        <dbReference type="ARBA" id="ARBA00022527"/>
    </source>
</evidence>
<sequence>MNQIFSSANSTPTQSRRPSSSKHSSNTDMTKRSITKRIRNLLFCGLYQNPSDSSSHPAPRSKSNSNSKLIFMATDNDSVEWYTAECGTSQYTLPKRYQELSPIGQGAFGAVIRATDAVTGKDVAIKKMLRPFQSETHAKRTYRELKLLMHLNHRDAQVVQLYNVFTPEKNVNEFQTLYFVLNFVDYDLSKVIKRGKPFTEDHIKLLIYSLLRGLKFIHSAGVIHRDLKPTNIGISQNSDLTILDFGLARVATNGLQTGYVATRWWRAPEVFINWERYDEKVDIWSVGCIMAELIILKPLFAGTDHIDQLTKIFDIVGTPDLATLDQVCEPYARDYINKLTTRPKQDYKKLFGYRYEGGSRTPTSGVSPQGIALIDRLLSFDHRTRPTAQEALADPYFEHLHDPMEEPSAEPLVDEHQDATYPIQKWKSVLWQMIEEFEPPPWSSEDVDDDT</sequence>
<dbReference type="Gene3D" id="3.30.200.20">
    <property type="entry name" value="Phosphorylase Kinase, domain 1"/>
    <property type="match status" value="1"/>
</dbReference>
<keyword evidence="3" id="KW-0723">Serine/threonine-protein kinase</keyword>
<feature type="region of interest" description="Disordered" evidence="10">
    <location>
        <begin position="1"/>
        <end position="31"/>
    </location>
</feature>
<keyword evidence="4" id="KW-0597">Phosphoprotein</keyword>
<dbReference type="Gene3D" id="1.10.510.10">
    <property type="entry name" value="Transferase(Phosphotransferase) domain 1"/>
    <property type="match status" value="1"/>
</dbReference>
<keyword evidence="13" id="KW-1185">Reference proteome</keyword>
<dbReference type="PROSITE" id="PS01351">
    <property type="entry name" value="MAPK"/>
    <property type="match status" value="1"/>
</dbReference>
<evidence type="ECO:0000256" key="4">
    <source>
        <dbReference type="ARBA" id="ARBA00022553"/>
    </source>
</evidence>
<evidence type="ECO:0000259" key="11">
    <source>
        <dbReference type="PROSITE" id="PS50011"/>
    </source>
</evidence>
<comment type="caution">
    <text evidence="12">The sequence shown here is derived from an EMBL/GenBank/DDBJ whole genome shotgun (WGS) entry which is preliminary data.</text>
</comment>
<dbReference type="InterPro" id="IPR000719">
    <property type="entry name" value="Prot_kinase_dom"/>
</dbReference>
<dbReference type="AlphaFoldDB" id="A0A813WH28"/>
<dbReference type="Proteomes" id="UP000663870">
    <property type="component" value="Unassembled WGS sequence"/>
</dbReference>
<dbReference type="EMBL" id="CAJNOL010000111">
    <property type="protein sequence ID" value="CAF0855258.1"/>
    <property type="molecule type" value="Genomic_DNA"/>
</dbReference>
<feature type="binding site" evidence="9">
    <location>
        <position position="127"/>
    </location>
    <ligand>
        <name>ATP</name>
        <dbReference type="ChEBI" id="CHEBI:30616"/>
    </ligand>
</feature>
<organism evidence="12 13">
    <name type="scientific">Rotaria sordida</name>
    <dbReference type="NCBI Taxonomy" id="392033"/>
    <lineage>
        <taxon>Eukaryota</taxon>
        <taxon>Metazoa</taxon>
        <taxon>Spiralia</taxon>
        <taxon>Gnathifera</taxon>
        <taxon>Rotifera</taxon>
        <taxon>Eurotatoria</taxon>
        <taxon>Bdelloidea</taxon>
        <taxon>Philodinida</taxon>
        <taxon>Philodinidae</taxon>
        <taxon>Rotaria</taxon>
    </lineage>
</organism>
<feature type="compositionally biased region" description="Low complexity" evidence="10">
    <location>
        <begin position="10"/>
        <end position="24"/>
    </location>
</feature>
<dbReference type="InterPro" id="IPR050117">
    <property type="entry name" value="MAPK"/>
</dbReference>
<dbReference type="PROSITE" id="PS00107">
    <property type="entry name" value="PROTEIN_KINASE_ATP"/>
    <property type="match status" value="1"/>
</dbReference>
<evidence type="ECO:0000256" key="5">
    <source>
        <dbReference type="ARBA" id="ARBA00022679"/>
    </source>
</evidence>
<dbReference type="SUPFAM" id="SSF56112">
    <property type="entry name" value="Protein kinase-like (PK-like)"/>
    <property type="match status" value="1"/>
</dbReference>
<dbReference type="GO" id="GO:0004707">
    <property type="term" value="F:MAP kinase activity"/>
    <property type="evidence" value="ECO:0007669"/>
    <property type="project" value="UniProtKB-EC"/>
</dbReference>
<evidence type="ECO:0000313" key="12">
    <source>
        <dbReference type="EMBL" id="CAF0855258.1"/>
    </source>
</evidence>
<evidence type="ECO:0000313" key="13">
    <source>
        <dbReference type="Proteomes" id="UP000663870"/>
    </source>
</evidence>
<protein>
    <recommendedName>
        <fullName evidence="2">mitogen-activated protein kinase</fullName>
        <ecNumber evidence="2">2.7.11.24</ecNumber>
    </recommendedName>
</protein>
<dbReference type="EC" id="2.7.11.24" evidence="2"/>
<keyword evidence="7" id="KW-0418">Kinase</keyword>
<evidence type="ECO:0000256" key="10">
    <source>
        <dbReference type="SAM" id="MobiDB-lite"/>
    </source>
</evidence>
<dbReference type="SMART" id="SM00220">
    <property type="entry name" value="S_TKc"/>
    <property type="match status" value="1"/>
</dbReference>
<comment type="cofactor">
    <cofactor evidence="1">
        <name>Mg(2+)</name>
        <dbReference type="ChEBI" id="CHEBI:18420"/>
    </cofactor>
</comment>
<keyword evidence="6 9" id="KW-0547">Nucleotide-binding</keyword>
<dbReference type="InterPro" id="IPR017441">
    <property type="entry name" value="Protein_kinase_ATP_BS"/>
</dbReference>
<dbReference type="PANTHER" id="PTHR24055">
    <property type="entry name" value="MITOGEN-ACTIVATED PROTEIN KINASE"/>
    <property type="match status" value="1"/>
</dbReference>
<accession>A0A813WH28</accession>
<proteinExistence type="predicted"/>
<feature type="domain" description="Protein kinase" evidence="11">
    <location>
        <begin position="97"/>
        <end position="397"/>
    </location>
</feature>
<dbReference type="Pfam" id="PF00069">
    <property type="entry name" value="Pkinase"/>
    <property type="match status" value="1"/>
</dbReference>
<evidence type="ECO:0000256" key="7">
    <source>
        <dbReference type="ARBA" id="ARBA00022777"/>
    </source>
</evidence>
<dbReference type="FunFam" id="3.30.200.20:FF:000028">
    <property type="entry name" value="Mitogen-activated protein kinase"/>
    <property type="match status" value="1"/>
</dbReference>
<dbReference type="InterPro" id="IPR011009">
    <property type="entry name" value="Kinase-like_dom_sf"/>
</dbReference>
<gene>
    <name evidence="12" type="ORF">JXQ802_LOCUS6901</name>
</gene>
<keyword evidence="8 9" id="KW-0067">ATP-binding</keyword>
<dbReference type="FunFam" id="1.10.510.10:FF:000624">
    <property type="entry name" value="Mitogen-activated protein kinase"/>
    <property type="match status" value="1"/>
</dbReference>
<evidence type="ECO:0000256" key="8">
    <source>
        <dbReference type="ARBA" id="ARBA00022840"/>
    </source>
</evidence>
<reference evidence="12" key="1">
    <citation type="submission" date="2021-02" db="EMBL/GenBank/DDBJ databases">
        <authorList>
            <person name="Nowell W R."/>
        </authorList>
    </citation>
    <scope>NUCLEOTIDE SEQUENCE</scope>
</reference>
<dbReference type="PROSITE" id="PS50011">
    <property type="entry name" value="PROTEIN_KINASE_DOM"/>
    <property type="match status" value="1"/>
</dbReference>
<evidence type="ECO:0000256" key="6">
    <source>
        <dbReference type="ARBA" id="ARBA00022741"/>
    </source>
</evidence>